<dbReference type="Proteomes" id="UP000792457">
    <property type="component" value="Unassembled WGS sequence"/>
</dbReference>
<reference evidence="2" key="2">
    <citation type="submission" date="2017-10" db="EMBL/GenBank/DDBJ databases">
        <title>Ladona fulva Genome sequencing and assembly.</title>
        <authorList>
            <person name="Murali S."/>
            <person name="Richards S."/>
            <person name="Bandaranaike D."/>
            <person name="Bellair M."/>
            <person name="Blankenburg K."/>
            <person name="Chao H."/>
            <person name="Dinh H."/>
            <person name="Doddapaneni H."/>
            <person name="Dugan-Rocha S."/>
            <person name="Elkadiri S."/>
            <person name="Gnanaolivu R."/>
            <person name="Hernandez B."/>
            <person name="Skinner E."/>
            <person name="Javaid M."/>
            <person name="Lee S."/>
            <person name="Li M."/>
            <person name="Ming W."/>
            <person name="Munidasa M."/>
            <person name="Muniz J."/>
            <person name="Nguyen L."/>
            <person name="Hughes D."/>
            <person name="Osuji N."/>
            <person name="Pu L.-L."/>
            <person name="Puazo M."/>
            <person name="Qu C."/>
            <person name="Quiroz J."/>
            <person name="Raj R."/>
            <person name="Weissenberger G."/>
            <person name="Xin Y."/>
            <person name="Zou X."/>
            <person name="Han Y."/>
            <person name="Worley K."/>
            <person name="Muzny D."/>
            <person name="Gibbs R."/>
        </authorList>
    </citation>
    <scope>NUCLEOTIDE SEQUENCE</scope>
    <source>
        <strain evidence="2">Sampled in the wild</strain>
    </source>
</reference>
<evidence type="ECO:0000256" key="1">
    <source>
        <dbReference type="SAM" id="MobiDB-lite"/>
    </source>
</evidence>
<keyword evidence="3" id="KW-1185">Reference proteome</keyword>
<organism evidence="2 3">
    <name type="scientific">Ladona fulva</name>
    <name type="common">Scarce chaser dragonfly</name>
    <name type="synonym">Libellula fulva</name>
    <dbReference type="NCBI Taxonomy" id="123851"/>
    <lineage>
        <taxon>Eukaryota</taxon>
        <taxon>Metazoa</taxon>
        <taxon>Ecdysozoa</taxon>
        <taxon>Arthropoda</taxon>
        <taxon>Hexapoda</taxon>
        <taxon>Insecta</taxon>
        <taxon>Pterygota</taxon>
        <taxon>Palaeoptera</taxon>
        <taxon>Odonata</taxon>
        <taxon>Epiprocta</taxon>
        <taxon>Anisoptera</taxon>
        <taxon>Libelluloidea</taxon>
        <taxon>Libellulidae</taxon>
        <taxon>Ladona</taxon>
    </lineage>
</organism>
<reference evidence="2" key="1">
    <citation type="submission" date="2013-04" db="EMBL/GenBank/DDBJ databases">
        <authorList>
            <person name="Qu J."/>
            <person name="Murali S.C."/>
            <person name="Bandaranaike D."/>
            <person name="Bellair M."/>
            <person name="Blankenburg K."/>
            <person name="Chao H."/>
            <person name="Dinh H."/>
            <person name="Doddapaneni H."/>
            <person name="Downs B."/>
            <person name="Dugan-Rocha S."/>
            <person name="Elkadiri S."/>
            <person name="Gnanaolivu R.D."/>
            <person name="Hernandez B."/>
            <person name="Javaid M."/>
            <person name="Jayaseelan J.C."/>
            <person name="Lee S."/>
            <person name="Li M."/>
            <person name="Ming W."/>
            <person name="Munidasa M."/>
            <person name="Muniz J."/>
            <person name="Nguyen L."/>
            <person name="Ongeri F."/>
            <person name="Osuji N."/>
            <person name="Pu L.-L."/>
            <person name="Puazo M."/>
            <person name="Qu C."/>
            <person name="Quiroz J."/>
            <person name="Raj R."/>
            <person name="Weissenberger G."/>
            <person name="Xin Y."/>
            <person name="Zou X."/>
            <person name="Han Y."/>
            <person name="Richards S."/>
            <person name="Worley K."/>
            <person name="Muzny D."/>
            <person name="Gibbs R."/>
        </authorList>
    </citation>
    <scope>NUCLEOTIDE SEQUENCE</scope>
    <source>
        <strain evidence="2">Sampled in the wild</strain>
    </source>
</reference>
<feature type="compositionally biased region" description="Pro residues" evidence="1">
    <location>
        <begin position="146"/>
        <end position="173"/>
    </location>
</feature>
<gene>
    <name evidence="2" type="ORF">J437_LFUL006491</name>
</gene>
<evidence type="ECO:0000313" key="2">
    <source>
        <dbReference type="EMBL" id="KAG8225259.1"/>
    </source>
</evidence>
<evidence type="ECO:0000313" key="3">
    <source>
        <dbReference type="Proteomes" id="UP000792457"/>
    </source>
</evidence>
<sequence length="214" mass="23616">MVLRSLNCNQKGYPARMHHLFHQRHHYSLLVSSLASLSQVSEPDLPAAAHNGDTYFLSLFLLYDEGEEQEQQPLVLLWSLMLPQHPEAFVQIPYPSLFHSHYAAVLPPEDKRTICFSKSRTLAFLLVFLRPRFFFDFSSPSSSSPIPPGVPLPLPPSPPSKPPSPPLPAPLPPGVMAMLPPTDAVGESSPPSPVGDEPTSSFSLDTRDRAAFEL</sequence>
<feature type="region of interest" description="Disordered" evidence="1">
    <location>
        <begin position="146"/>
        <end position="214"/>
    </location>
</feature>
<dbReference type="EMBL" id="KZ308232">
    <property type="protein sequence ID" value="KAG8225259.1"/>
    <property type="molecule type" value="Genomic_DNA"/>
</dbReference>
<comment type="caution">
    <text evidence="2">The sequence shown here is derived from an EMBL/GenBank/DDBJ whole genome shotgun (WGS) entry which is preliminary data.</text>
</comment>
<accession>A0A8K0NZ73</accession>
<proteinExistence type="predicted"/>
<feature type="compositionally biased region" description="Basic and acidic residues" evidence="1">
    <location>
        <begin position="205"/>
        <end position="214"/>
    </location>
</feature>
<name>A0A8K0NZ73_LADFU</name>
<protein>
    <submittedName>
        <fullName evidence="2">Uncharacterized protein</fullName>
    </submittedName>
</protein>
<dbReference type="AlphaFoldDB" id="A0A8K0NZ73"/>